<feature type="transmembrane region" description="Helical" evidence="1">
    <location>
        <begin position="43"/>
        <end position="61"/>
    </location>
</feature>
<accession>A0A1H6EPH2</accession>
<dbReference type="Proteomes" id="UP000236732">
    <property type="component" value="Unassembled WGS sequence"/>
</dbReference>
<evidence type="ECO:0000313" key="2">
    <source>
        <dbReference type="EMBL" id="SEG99770.1"/>
    </source>
</evidence>
<keyword evidence="1" id="KW-1133">Transmembrane helix</keyword>
<dbReference type="AlphaFoldDB" id="A0A1H6EPH2"/>
<feature type="transmembrane region" description="Helical" evidence="1">
    <location>
        <begin position="148"/>
        <end position="168"/>
    </location>
</feature>
<sequence>MWEDLATMGPFSVVRWVRAASFAATCAALAALGHVVGGGSFDPAAALGGFLLLLLPALALTGRERTLASILPATAASQIILHALLTQSADRQAAAHCAEMVGMEGMAHAQPTPSIGFGMLLVHAASVLLTSVWLRWLEARLCALVQQLAGWVLRPLLVLFFLVAGWIATPPRPTGHARQDESARIRLFLKYVLVLRGPPGGQAWPAAAM</sequence>
<evidence type="ECO:0000256" key="1">
    <source>
        <dbReference type="SAM" id="Phobius"/>
    </source>
</evidence>
<reference evidence="2 3" key="1">
    <citation type="submission" date="2016-10" db="EMBL/GenBank/DDBJ databases">
        <authorList>
            <person name="de Groot N.N."/>
        </authorList>
    </citation>
    <scope>NUCLEOTIDE SEQUENCE [LARGE SCALE GENOMIC DNA]</scope>
    <source>
        <strain evidence="2 3">CGMCC 4.7037</strain>
    </source>
</reference>
<feature type="transmembrane region" description="Helical" evidence="1">
    <location>
        <begin position="115"/>
        <end position="136"/>
    </location>
</feature>
<keyword evidence="3" id="KW-1185">Reference proteome</keyword>
<organism evidence="2 3">
    <name type="scientific">Nonomuraea solani</name>
    <dbReference type="NCBI Taxonomy" id="1144553"/>
    <lineage>
        <taxon>Bacteria</taxon>
        <taxon>Bacillati</taxon>
        <taxon>Actinomycetota</taxon>
        <taxon>Actinomycetes</taxon>
        <taxon>Streptosporangiales</taxon>
        <taxon>Streptosporangiaceae</taxon>
        <taxon>Nonomuraea</taxon>
    </lineage>
</organism>
<keyword evidence="1" id="KW-0812">Transmembrane</keyword>
<protein>
    <submittedName>
        <fullName evidence="2">Uncharacterized protein</fullName>
    </submittedName>
</protein>
<gene>
    <name evidence="2" type="ORF">SAMN05444920_11446</name>
</gene>
<dbReference type="EMBL" id="FNVT01000014">
    <property type="protein sequence ID" value="SEG99770.1"/>
    <property type="molecule type" value="Genomic_DNA"/>
</dbReference>
<proteinExistence type="predicted"/>
<evidence type="ECO:0000313" key="3">
    <source>
        <dbReference type="Proteomes" id="UP000236732"/>
    </source>
</evidence>
<keyword evidence="1" id="KW-0472">Membrane</keyword>
<name>A0A1H6EPH2_9ACTN</name>